<dbReference type="OrthoDB" id="147504at2157"/>
<name>D7E9V9_METEZ</name>
<dbReference type="RefSeq" id="WP_013194946.1">
    <property type="nucleotide sequence ID" value="NC_014253.1"/>
</dbReference>
<keyword evidence="3" id="KW-1185">Reference proteome</keyword>
<dbReference type="GeneID" id="9347169"/>
<dbReference type="Gene3D" id="3.40.50.150">
    <property type="entry name" value="Vaccinia Virus protein VP39"/>
    <property type="match status" value="1"/>
</dbReference>
<dbReference type="PANTHER" id="PTHR43591">
    <property type="entry name" value="METHYLTRANSFERASE"/>
    <property type="match status" value="1"/>
</dbReference>
<proteinExistence type="predicted"/>
<dbReference type="GO" id="GO:0008168">
    <property type="term" value="F:methyltransferase activity"/>
    <property type="evidence" value="ECO:0007669"/>
    <property type="project" value="UniProtKB-KW"/>
</dbReference>
<dbReference type="KEGG" id="mev:Metev_1529"/>
<dbReference type="GO" id="GO:0032259">
    <property type="term" value="P:methylation"/>
    <property type="evidence" value="ECO:0007669"/>
    <property type="project" value="UniProtKB-KW"/>
</dbReference>
<keyword evidence="2" id="KW-0808">Transferase</keyword>
<dbReference type="STRING" id="644295.Metev_1529"/>
<accession>D7E9V9</accession>
<evidence type="ECO:0000259" key="1">
    <source>
        <dbReference type="Pfam" id="PF13847"/>
    </source>
</evidence>
<organism evidence="2 3">
    <name type="scientific">Methanohalobium evestigatum (strain ATCC BAA-1072 / DSM 3721 / NBRC 107634 / OCM 161 / Z-7303)</name>
    <dbReference type="NCBI Taxonomy" id="644295"/>
    <lineage>
        <taxon>Archaea</taxon>
        <taxon>Methanobacteriati</taxon>
        <taxon>Methanobacteriota</taxon>
        <taxon>Stenosarchaea group</taxon>
        <taxon>Methanomicrobia</taxon>
        <taxon>Methanosarcinales</taxon>
        <taxon>Methanosarcinaceae</taxon>
        <taxon>Methanohalobium</taxon>
    </lineage>
</organism>
<dbReference type="CDD" id="cd02440">
    <property type="entry name" value="AdoMet_MTases"/>
    <property type="match status" value="1"/>
</dbReference>
<dbReference type="Pfam" id="PF13847">
    <property type="entry name" value="Methyltransf_31"/>
    <property type="match status" value="1"/>
</dbReference>
<evidence type="ECO:0000313" key="2">
    <source>
        <dbReference type="EMBL" id="ADI74381.1"/>
    </source>
</evidence>
<dbReference type="AlphaFoldDB" id="D7E9V9"/>
<evidence type="ECO:0000313" key="3">
    <source>
        <dbReference type="Proteomes" id="UP000000391"/>
    </source>
</evidence>
<sequence>MSYNPIGTVSNYADEKSLHILTLWKDSISKIESYNNLQSKFDNRYSHFIVVHDSFDFKFSEKQEEWNLRFTGDIGVSVVEFLKSDDNGVYVKGLFAENNSNVYEVLPYTSFDSLNATYPHPAMKELRTKVLGQILPNIDGNYILDIGCGVGSITMDIAEQNPDSSVYGIEIEENLINQCKMNSEILEISNVNFKTGDIYDLPFENDAVDTVTCFFMLHHLDDIPAGLEEIKRVLSGGGHLITTDPFGHHHGPEITEENWKNHFENAGFSTNIEKIGNALVTFATLK</sequence>
<reference evidence="2 3" key="1">
    <citation type="submission" date="2010-06" db="EMBL/GenBank/DDBJ databases">
        <title>Complete sequence chromosome of Methanohalobium evestigatum Z-7303.</title>
        <authorList>
            <consortium name="US DOE Joint Genome Institute"/>
            <person name="Lucas S."/>
            <person name="Copeland A."/>
            <person name="Lapidus A."/>
            <person name="Cheng J.-F."/>
            <person name="Bruce D."/>
            <person name="Goodwin L."/>
            <person name="Pitluck S."/>
            <person name="Saunders E."/>
            <person name="Detter J.C."/>
            <person name="Han C."/>
            <person name="Tapia R."/>
            <person name="Land M."/>
            <person name="Hauser L."/>
            <person name="Kyrpides N."/>
            <person name="Mikhailova N."/>
            <person name="Sieprawska-Lupa M."/>
            <person name="Whitman W.B."/>
            <person name="Anderson I."/>
            <person name="Woyke T."/>
        </authorList>
    </citation>
    <scope>NUCLEOTIDE SEQUENCE [LARGE SCALE GENOMIC DNA]</scope>
    <source>
        <strain evidence="3">ATCC BAA-1072 / DSM 3721 / NBRC 107634 / OCM 161 / Z-7303</strain>
    </source>
</reference>
<feature type="domain" description="Methyltransferase" evidence="1">
    <location>
        <begin position="142"/>
        <end position="255"/>
    </location>
</feature>
<protein>
    <submittedName>
        <fullName evidence="2">Methyltransferase type 11</fullName>
    </submittedName>
</protein>
<dbReference type="InterPro" id="IPR029063">
    <property type="entry name" value="SAM-dependent_MTases_sf"/>
</dbReference>
<dbReference type="Proteomes" id="UP000000391">
    <property type="component" value="Chromosome"/>
</dbReference>
<dbReference type="SUPFAM" id="SSF53335">
    <property type="entry name" value="S-adenosyl-L-methionine-dependent methyltransferases"/>
    <property type="match status" value="1"/>
</dbReference>
<dbReference type="InterPro" id="IPR025714">
    <property type="entry name" value="Methyltranfer_dom"/>
</dbReference>
<dbReference type="EMBL" id="CP002069">
    <property type="protein sequence ID" value="ADI74381.1"/>
    <property type="molecule type" value="Genomic_DNA"/>
</dbReference>
<gene>
    <name evidence="2" type="ordered locus">Metev_1529</name>
</gene>
<dbReference type="HOGENOM" id="CLU_975253_0_0_2"/>
<keyword evidence="2" id="KW-0489">Methyltransferase</keyword>